<proteinExistence type="inferred from homology"/>
<keyword evidence="11 13" id="KW-0030">Aminoacyl-tRNA synthetase</keyword>
<comment type="catalytic activity">
    <reaction evidence="12 13 14">
        <text>tRNA(Lys) + L-lysine + ATP = L-lysyl-tRNA(Lys) + AMP + diphosphate</text>
        <dbReference type="Rhea" id="RHEA:20792"/>
        <dbReference type="Rhea" id="RHEA-COMP:9696"/>
        <dbReference type="Rhea" id="RHEA-COMP:9697"/>
        <dbReference type="ChEBI" id="CHEBI:30616"/>
        <dbReference type="ChEBI" id="CHEBI:32551"/>
        <dbReference type="ChEBI" id="CHEBI:33019"/>
        <dbReference type="ChEBI" id="CHEBI:78442"/>
        <dbReference type="ChEBI" id="CHEBI:78529"/>
        <dbReference type="ChEBI" id="CHEBI:456215"/>
        <dbReference type="EC" id="6.1.1.6"/>
    </reaction>
</comment>
<evidence type="ECO:0000256" key="1">
    <source>
        <dbReference type="ARBA" id="ARBA00004496"/>
    </source>
</evidence>
<dbReference type="Gene3D" id="3.30.930.10">
    <property type="entry name" value="Bira Bifunctional Protein, Domain 2"/>
    <property type="match status" value="1"/>
</dbReference>
<dbReference type="AlphaFoldDB" id="A0A0R1L365"/>
<dbReference type="CDD" id="cd04322">
    <property type="entry name" value="LysRS_N"/>
    <property type="match status" value="1"/>
</dbReference>
<dbReference type="Pfam" id="PF01336">
    <property type="entry name" value="tRNA_anti-codon"/>
    <property type="match status" value="1"/>
</dbReference>
<dbReference type="PRINTS" id="PR00982">
    <property type="entry name" value="TRNASYNTHLYS"/>
</dbReference>
<feature type="binding site" evidence="13">
    <location>
        <position position="413"/>
    </location>
    <ligand>
        <name>Mg(2+)</name>
        <dbReference type="ChEBI" id="CHEBI:18420"/>
        <label>2</label>
    </ligand>
</feature>
<dbReference type="GO" id="GO:0000049">
    <property type="term" value="F:tRNA binding"/>
    <property type="evidence" value="ECO:0007669"/>
    <property type="project" value="TreeGrafter"/>
</dbReference>
<dbReference type="PROSITE" id="PS50862">
    <property type="entry name" value="AA_TRNA_LIGASE_II"/>
    <property type="match status" value="1"/>
</dbReference>
<organism evidence="16 17">
    <name type="scientific">Lentilactobacillus sunkii DSM 19904</name>
    <dbReference type="NCBI Taxonomy" id="1423808"/>
    <lineage>
        <taxon>Bacteria</taxon>
        <taxon>Bacillati</taxon>
        <taxon>Bacillota</taxon>
        <taxon>Bacilli</taxon>
        <taxon>Lactobacillales</taxon>
        <taxon>Lactobacillaceae</taxon>
        <taxon>Lentilactobacillus</taxon>
    </lineage>
</organism>
<comment type="subunit">
    <text evidence="3 13">Homodimer.</text>
</comment>
<dbReference type="Proteomes" id="UP000051581">
    <property type="component" value="Unassembled WGS sequence"/>
</dbReference>
<feature type="domain" description="Aminoacyl-transfer RNA synthetases class-II family profile" evidence="15">
    <location>
        <begin position="179"/>
        <end position="494"/>
    </location>
</feature>
<dbReference type="Gene3D" id="2.40.50.140">
    <property type="entry name" value="Nucleic acid-binding proteins"/>
    <property type="match status" value="1"/>
</dbReference>
<dbReference type="PANTHER" id="PTHR42918:SF15">
    <property type="entry name" value="LYSINE--TRNA LIGASE, CHLOROPLASTIC_MITOCHONDRIAL"/>
    <property type="match status" value="1"/>
</dbReference>
<evidence type="ECO:0000256" key="14">
    <source>
        <dbReference type="RuleBase" id="RU000336"/>
    </source>
</evidence>
<evidence type="ECO:0000259" key="15">
    <source>
        <dbReference type="PROSITE" id="PS50862"/>
    </source>
</evidence>
<dbReference type="SUPFAM" id="SSF55681">
    <property type="entry name" value="Class II aaRS and biotin synthetases"/>
    <property type="match status" value="1"/>
</dbReference>
<evidence type="ECO:0000313" key="16">
    <source>
        <dbReference type="EMBL" id="KRK88147.1"/>
    </source>
</evidence>
<keyword evidence="17" id="KW-1185">Reference proteome</keyword>
<evidence type="ECO:0000256" key="10">
    <source>
        <dbReference type="ARBA" id="ARBA00022917"/>
    </source>
</evidence>
<gene>
    <name evidence="13" type="primary">lysS</name>
    <name evidence="16" type="ORF">FD17_GL000627</name>
</gene>
<keyword evidence="4 13" id="KW-0963">Cytoplasm</keyword>
<keyword evidence="5 13" id="KW-0436">Ligase</keyword>
<comment type="subcellular location">
    <subcellularLocation>
        <location evidence="1 13">Cytoplasm</location>
    </subcellularLocation>
</comment>
<evidence type="ECO:0000313" key="17">
    <source>
        <dbReference type="Proteomes" id="UP000051581"/>
    </source>
</evidence>
<feature type="binding site" evidence="13">
    <location>
        <position position="406"/>
    </location>
    <ligand>
        <name>Mg(2+)</name>
        <dbReference type="ChEBI" id="CHEBI:18420"/>
        <label>1</label>
    </ligand>
</feature>
<evidence type="ECO:0000256" key="8">
    <source>
        <dbReference type="ARBA" id="ARBA00022840"/>
    </source>
</evidence>
<reference evidence="16 17" key="1">
    <citation type="journal article" date="2015" name="Genome Announc.">
        <title>Expanding the biotechnology potential of lactobacilli through comparative genomics of 213 strains and associated genera.</title>
        <authorList>
            <person name="Sun Z."/>
            <person name="Harris H.M."/>
            <person name="McCann A."/>
            <person name="Guo C."/>
            <person name="Argimon S."/>
            <person name="Zhang W."/>
            <person name="Yang X."/>
            <person name="Jeffery I.B."/>
            <person name="Cooney J.C."/>
            <person name="Kagawa T.F."/>
            <person name="Liu W."/>
            <person name="Song Y."/>
            <person name="Salvetti E."/>
            <person name="Wrobel A."/>
            <person name="Rasinkangas P."/>
            <person name="Parkhill J."/>
            <person name="Rea M.C."/>
            <person name="O'Sullivan O."/>
            <person name="Ritari J."/>
            <person name="Douillard F.P."/>
            <person name="Paul Ross R."/>
            <person name="Yang R."/>
            <person name="Briner A.E."/>
            <person name="Felis G.E."/>
            <person name="de Vos W.M."/>
            <person name="Barrangou R."/>
            <person name="Klaenhammer T.R."/>
            <person name="Caufield P.W."/>
            <person name="Cui Y."/>
            <person name="Zhang H."/>
            <person name="O'Toole P.W."/>
        </authorList>
    </citation>
    <scope>NUCLEOTIDE SEQUENCE [LARGE SCALE GENOMIC DNA]</scope>
    <source>
        <strain evidence="16 17">DSM 19904</strain>
    </source>
</reference>
<dbReference type="HAMAP" id="MF_00252">
    <property type="entry name" value="Lys_tRNA_synth_class2"/>
    <property type="match status" value="1"/>
</dbReference>
<dbReference type="PANTHER" id="PTHR42918">
    <property type="entry name" value="LYSYL-TRNA SYNTHETASE"/>
    <property type="match status" value="1"/>
</dbReference>
<dbReference type="RefSeq" id="WP_057825498.1">
    <property type="nucleotide sequence ID" value="NZ_AZEA01000012.1"/>
</dbReference>
<dbReference type="OrthoDB" id="9801152at2"/>
<dbReference type="GO" id="GO:0005829">
    <property type="term" value="C:cytosol"/>
    <property type="evidence" value="ECO:0007669"/>
    <property type="project" value="TreeGrafter"/>
</dbReference>
<comment type="caution">
    <text evidence="16">The sequence shown here is derived from an EMBL/GenBank/DDBJ whole genome shotgun (WGS) entry which is preliminary data.</text>
</comment>
<protein>
    <recommendedName>
        <fullName evidence="13">Lysine--tRNA ligase</fullName>
        <ecNumber evidence="13">6.1.1.6</ecNumber>
    </recommendedName>
    <alternativeName>
        <fullName evidence="13">Lysyl-tRNA synthetase</fullName>
        <shortName evidence="13">LysRS</shortName>
    </alternativeName>
</protein>
<dbReference type="NCBIfam" id="NF001756">
    <property type="entry name" value="PRK00484.1"/>
    <property type="match status" value="1"/>
</dbReference>
<evidence type="ECO:0000256" key="2">
    <source>
        <dbReference type="ARBA" id="ARBA00008226"/>
    </source>
</evidence>
<comment type="cofactor">
    <cofactor evidence="13 14">
        <name>Mg(2+)</name>
        <dbReference type="ChEBI" id="CHEBI:18420"/>
    </cofactor>
    <text evidence="13 14">Binds 3 Mg(2+) ions per subunit.</text>
</comment>
<evidence type="ECO:0000256" key="11">
    <source>
        <dbReference type="ARBA" id="ARBA00023146"/>
    </source>
</evidence>
<evidence type="ECO:0000256" key="4">
    <source>
        <dbReference type="ARBA" id="ARBA00022490"/>
    </source>
</evidence>
<keyword evidence="7 13" id="KW-0547">Nucleotide-binding</keyword>
<keyword evidence="6 13" id="KW-0479">Metal-binding</keyword>
<dbReference type="NCBIfam" id="TIGR00499">
    <property type="entry name" value="lysS_bact"/>
    <property type="match status" value="1"/>
</dbReference>
<evidence type="ECO:0000256" key="3">
    <source>
        <dbReference type="ARBA" id="ARBA00011738"/>
    </source>
</evidence>
<comment type="similarity">
    <text evidence="2 13">Belongs to the class-II aminoacyl-tRNA synthetase family.</text>
</comment>
<dbReference type="FunFam" id="2.40.50.140:FF:000024">
    <property type="entry name" value="Lysine--tRNA ligase"/>
    <property type="match status" value="1"/>
</dbReference>
<keyword evidence="10 13" id="KW-0648">Protein biosynthesis</keyword>
<dbReference type="FunFam" id="3.30.930.10:FF:000001">
    <property type="entry name" value="Lysine--tRNA ligase"/>
    <property type="match status" value="1"/>
</dbReference>
<evidence type="ECO:0000256" key="5">
    <source>
        <dbReference type="ARBA" id="ARBA00022598"/>
    </source>
</evidence>
<dbReference type="PATRIC" id="fig|1423808.3.peg.632"/>
<dbReference type="InterPro" id="IPR004364">
    <property type="entry name" value="Aa-tRNA-synt_II"/>
</dbReference>
<dbReference type="Pfam" id="PF00152">
    <property type="entry name" value="tRNA-synt_2"/>
    <property type="match status" value="1"/>
</dbReference>
<keyword evidence="8 13" id="KW-0067">ATP-binding</keyword>
<dbReference type="InterPro" id="IPR045864">
    <property type="entry name" value="aa-tRNA-synth_II/BPL/LPL"/>
</dbReference>
<dbReference type="InterPro" id="IPR018149">
    <property type="entry name" value="Lys-tRNA-synth_II_C"/>
</dbReference>
<dbReference type="GO" id="GO:0006430">
    <property type="term" value="P:lysyl-tRNA aminoacylation"/>
    <property type="evidence" value="ECO:0007669"/>
    <property type="project" value="UniProtKB-UniRule"/>
</dbReference>
<dbReference type="GO" id="GO:0000287">
    <property type="term" value="F:magnesium ion binding"/>
    <property type="evidence" value="ECO:0007669"/>
    <property type="project" value="UniProtKB-UniRule"/>
</dbReference>
<dbReference type="GO" id="GO:0140096">
    <property type="term" value="F:catalytic activity, acting on a protein"/>
    <property type="evidence" value="ECO:0007669"/>
    <property type="project" value="UniProtKB-ARBA"/>
</dbReference>
<feature type="binding site" evidence="13">
    <location>
        <position position="413"/>
    </location>
    <ligand>
        <name>Mg(2+)</name>
        <dbReference type="ChEBI" id="CHEBI:18420"/>
        <label>1</label>
    </ligand>
</feature>
<dbReference type="InterPro" id="IPR044136">
    <property type="entry name" value="Lys-tRNA-ligase_II_N"/>
</dbReference>
<sequence length="501" mass="57883">MAKDKEMNDQMIVRRQKMDELRKEGIDPFGHRFVRTYLAEQLHKDFDDEDKDELMEKDKKVTIAGRMIAKRGKGKVGFADLKDRTGKIQIYVRKDIVGDDVYHIFKRSDIGDHLGISGQIIKTDMGELTVRAESVTFLSKALRPLPDKFHGLKDKEQRYRQRYLDLISNQDSFDRFVKRTKIISAVRKYLDSNDYQEVETPVLHNSAGGANARPFITHHNALNIDLYLRIALELHLKRLIVGGLERVYEIGRVFRNEGMDTRHNPEFTMLESYVAYYDFHDVMDETEGIFKAAAAAVTDDNVVTYQGTSVDLNKPFKRQHMVDAIKEYTGIDFWKPMSDDDAKKLADEHHIHYEPWWKTGHIINAFFEELVQPKLQQPTFIYGHPVEISPLAKKNADDPRFTDRFELYILTNEFANAFSELNDPIDQRQRFEAQVAERKAGNEEAEGIDEDYIEALEYGMPPTGGLGIGIDRLVMLLTDAPSIRDVILFPTMRPEDNTNND</sequence>
<dbReference type="CDD" id="cd00775">
    <property type="entry name" value="LysRS_core"/>
    <property type="match status" value="1"/>
</dbReference>
<dbReference type="GO" id="GO:0016740">
    <property type="term" value="F:transferase activity"/>
    <property type="evidence" value="ECO:0007669"/>
    <property type="project" value="UniProtKB-ARBA"/>
</dbReference>
<dbReference type="GO" id="GO:0005524">
    <property type="term" value="F:ATP binding"/>
    <property type="evidence" value="ECO:0007669"/>
    <property type="project" value="UniProtKB-UniRule"/>
</dbReference>
<dbReference type="InterPro" id="IPR004365">
    <property type="entry name" value="NA-bd_OB_tRNA"/>
</dbReference>
<dbReference type="InterPro" id="IPR006195">
    <property type="entry name" value="aa-tRNA-synth_II"/>
</dbReference>
<dbReference type="GO" id="GO:0004824">
    <property type="term" value="F:lysine-tRNA ligase activity"/>
    <property type="evidence" value="ECO:0007669"/>
    <property type="project" value="UniProtKB-UniRule"/>
</dbReference>
<dbReference type="SUPFAM" id="SSF50249">
    <property type="entry name" value="Nucleic acid-binding proteins"/>
    <property type="match status" value="1"/>
</dbReference>
<evidence type="ECO:0000256" key="13">
    <source>
        <dbReference type="HAMAP-Rule" id="MF_00252"/>
    </source>
</evidence>
<dbReference type="InterPro" id="IPR012340">
    <property type="entry name" value="NA-bd_OB-fold"/>
</dbReference>
<dbReference type="EC" id="6.1.1.6" evidence="13"/>
<evidence type="ECO:0000256" key="7">
    <source>
        <dbReference type="ARBA" id="ARBA00022741"/>
    </source>
</evidence>
<dbReference type="InterPro" id="IPR002313">
    <property type="entry name" value="Lys-tRNA-ligase_II"/>
</dbReference>
<evidence type="ECO:0000256" key="9">
    <source>
        <dbReference type="ARBA" id="ARBA00022842"/>
    </source>
</evidence>
<evidence type="ECO:0000256" key="12">
    <source>
        <dbReference type="ARBA" id="ARBA00048573"/>
    </source>
</evidence>
<name>A0A0R1L365_9LACO</name>
<accession>A0A0R1L365</accession>
<keyword evidence="9 13" id="KW-0460">Magnesium</keyword>
<evidence type="ECO:0000256" key="6">
    <source>
        <dbReference type="ARBA" id="ARBA00022723"/>
    </source>
</evidence>
<dbReference type="EMBL" id="AZEA01000012">
    <property type="protein sequence ID" value="KRK88147.1"/>
    <property type="molecule type" value="Genomic_DNA"/>
</dbReference>